<evidence type="ECO:0000313" key="2">
    <source>
        <dbReference type="Proteomes" id="UP000290289"/>
    </source>
</evidence>
<gene>
    <name evidence="1" type="ORF">DVH24_016086</name>
</gene>
<keyword evidence="2" id="KW-1185">Reference proteome</keyword>
<proteinExistence type="predicted"/>
<comment type="caution">
    <text evidence="1">The sequence shown here is derived from an EMBL/GenBank/DDBJ whole genome shotgun (WGS) entry which is preliminary data.</text>
</comment>
<dbReference type="EMBL" id="RDQH01000333">
    <property type="protein sequence ID" value="RXH94019.1"/>
    <property type="molecule type" value="Genomic_DNA"/>
</dbReference>
<protein>
    <submittedName>
        <fullName evidence="1">Uncharacterized protein</fullName>
    </submittedName>
</protein>
<name>A0A498JDT9_MALDO</name>
<reference evidence="1 2" key="1">
    <citation type="submission" date="2018-10" db="EMBL/GenBank/DDBJ databases">
        <title>A high-quality apple genome assembly.</title>
        <authorList>
            <person name="Hu J."/>
        </authorList>
    </citation>
    <scope>NUCLEOTIDE SEQUENCE [LARGE SCALE GENOMIC DNA]</scope>
    <source>
        <strain evidence="2">cv. HFTH1</strain>
        <tissue evidence="1">Young leaf</tissue>
    </source>
</reference>
<evidence type="ECO:0000313" key="1">
    <source>
        <dbReference type="EMBL" id="RXH94019.1"/>
    </source>
</evidence>
<organism evidence="1 2">
    <name type="scientific">Malus domestica</name>
    <name type="common">Apple</name>
    <name type="synonym">Pyrus malus</name>
    <dbReference type="NCBI Taxonomy" id="3750"/>
    <lineage>
        <taxon>Eukaryota</taxon>
        <taxon>Viridiplantae</taxon>
        <taxon>Streptophyta</taxon>
        <taxon>Embryophyta</taxon>
        <taxon>Tracheophyta</taxon>
        <taxon>Spermatophyta</taxon>
        <taxon>Magnoliopsida</taxon>
        <taxon>eudicotyledons</taxon>
        <taxon>Gunneridae</taxon>
        <taxon>Pentapetalae</taxon>
        <taxon>rosids</taxon>
        <taxon>fabids</taxon>
        <taxon>Rosales</taxon>
        <taxon>Rosaceae</taxon>
        <taxon>Amygdaloideae</taxon>
        <taxon>Maleae</taxon>
        <taxon>Malus</taxon>
    </lineage>
</organism>
<sequence>MVFRSTCLQEVQEKAAREFAKGNEIDLVTIHPRHFRGSEDFTRTLPPLCFLENLRLAILQTQDITYPQRKQKVWDLVSTYWKSPLRDTVESMKEKGFLQI</sequence>
<accession>A0A498JDT9</accession>
<dbReference type="Proteomes" id="UP000290289">
    <property type="component" value="Chromosome 7"/>
</dbReference>
<dbReference type="AlphaFoldDB" id="A0A498JDT9"/>